<protein>
    <submittedName>
        <fullName evidence="4">Uncharacterized protein</fullName>
    </submittedName>
</protein>
<name>A0A2N9EUJ5_FAGSY</name>
<evidence type="ECO:0000313" key="4">
    <source>
        <dbReference type="EMBL" id="SPC78254.1"/>
    </source>
</evidence>
<dbReference type="PANTHER" id="PTHR43383:SF2">
    <property type="entry name" value="AMIDOHYDROLASE 2 FAMILY PROTEIN"/>
    <property type="match status" value="1"/>
</dbReference>
<accession>A0A2N9EUJ5</accession>
<reference evidence="4" key="1">
    <citation type="submission" date="2018-02" db="EMBL/GenBank/DDBJ databases">
        <authorList>
            <person name="Cohen D.B."/>
            <person name="Kent A.D."/>
        </authorList>
    </citation>
    <scope>NUCLEOTIDE SEQUENCE</scope>
</reference>
<proteinExistence type="predicted"/>
<feature type="domain" description="Retroviral polymerase SH3-like" evidence="3">
    <location>
        <begin position="128"/>
        <end position="187"/>
    </location>
</feature>
<dbReference type="EMBL" id="OIVN01000321">
    <property type="protein sequence ID" value="SPC78254.1"/>
    <property type="molecule type" value="Genomic_DNA"/>
</dbReference>
<dbReference type="InterPro" id="IPR043502">
    <property type="entry name" value="DNA/RNA_pol_sf"/>
</dbReference>
<feature type="compositionally biased region" description="Polar residues" evidence="1">
    <location>
        <begin position="1"/>
        <end position="10"/>
    </location>
</feature>
<sequence length="561" mass="62351">MVMAARNTSLFKDDDMPKSSSLVSNSGGRVNFRGGFLGGHGFRGVRGDKRCDHCGKTNHTEPYCWVKNGKPDYLNQVIDGATRPQSTSTPFGHATSSMPSVVLNQESPFSVLYLERAPFSLTPRVFGCVAFVHVLDPGRDKLSPRSRKCIFFGYSRTQKDYRCYSLESHRYFVSADVTFFDSTLFFSSPGQCLSPDLISSREGEGSFPSPTFPIPLLSPPPQVPLASLPNPPLQVYQRSQDRCVISYRPDTTSSLSKVPAPSSSIPETNDLPIALQRGKRTCTQHPIAHFLSYNRVSPCLHSFACTLSFISIPSSYKQALSSSGWKHAMDEEMSALHKNQTWELTALPSGKQTVVARLNSVQILLSVAVSRSWPLYQLDIKNAFLHGDLKEEIYMDQPPGYVVASSEHLVCRLQKALYGLKQSPRAWFDRFSAIVLGYGFQRSTSDHSVFDRHSSNGTIVLVVYVDDTIISGSDSTGIADLKTYLSKHFHTKDLGVLRYFLEIEVARSSQSIFLSQRKYVLDLLSETSLLGACPADTPMNSTVKLDGEHGELFSDVGRYRR</sequence>
<gene>
    <name evidence="4" type="ORF">FSB_LOCUS6136</name>
</gene>
<dbReference type="SUPFAM" id="SSF56672">
    <property type="entry name" value="DNA/RNA polymerases"/>
    <property type="match status" value="1"/>
</dbReference>
<dbReference type="InterPro" id="IPR057670">
    <property type="entry name" value="SH3_retrovirus"/>
</dbReference>
<dbReference type="Pfam" id="PF25597">
    <property type="entry name" value="SH3_retrovirus"/>
    <property type="match status" value="1"/>
</dbReference>
<dbReference type="PANTHER" id="PTHR43383">
    <property type="entry name" value="NODULIN 6"/>
    <property type="match status" value="1"/>
</dbReference>
<organism evidence="4">
    <name type="scientific">Fagus sylvatica</name>
    <name type="common">Beechnut</name>
    <dbReference type="NCBI Taxonomy" id="28930"/>
    <lineage>
        <taxon>Eukaryota</taxon>
        <taxon>Viridiplantae</taxon>
        <taxon>Streptophyta</taxon>
        <taxon>Embryophyta</taxon>
        <taxon>Tracheophyta</taxon>
        <taxon>Spermatophyta</taxon>
        <taxon>Magnoliopsida</taxon>
        <taxon>eudicotyledons</taxon>
        <taxon>Gunneridae</taxon>
        <taxon>Pentapetalae</taxon>
        <taxon>rosids</taxon>
        <taxon>fabids</taxon>
        <taxon>Fagales</taxon>
        <taxon>Fagaceae</taxon>
        <taxon>Fagus</taxon>
    </lineage>
</organism>
<evidence type="ECO:0000256" key="1">
    <source>
        <dbReference type="SAM" id="MobiDB-lite"/>
    </source>
</evidence>
<dbReference type="Pfam" id="PF07727">
    <property type="entry name" value="RVT_2"/>
    <property type="match status" value="1"/>
</dbReference>
<feature type="domain" description="Reverse transcriptase Ty1/copia-type" evidence="2">
    <location>
        <begin position="354"/>
        <end position="540"/>
    </location>
</feature>
<evidence type="ECO:0000259" key="3">
    <source>
        <dbReference type="Pfam" id="PF25597"/>
    </source>
</evidence>
<evidence type="ECO:0000259" key="2">
    <source>
        <dbReference type="Pfam" id="PF07727"/>
    </source>
</evidence>
<feature type="region of interest" description="Disordered" evidence="1">
    <location>
        <begin position="1"/>
        <end position="23"/>
    </location>
</feature>
<dbReference type="AlphaFoldDB" id="A0A2N9EUJ5"/>
<dbReference type="InterPro" id="IPR013103">
    <property type="entry name" value="RVT_2"/>
</dbReference>